<keyword evidence="1" id="KW-0472">Membrane</keyword>
<keyword evidence="1" id="KW-1133">Transmembrane helix</keyword>
<evidence type="ECO:0000256" key="1">
    <source>
        <dbReference type="SAM" id="Phobius"/>
    </source>
</evidence>
<keyword evidence="1" id="KW-0812">Transmembrane</keyword>
<feature type="transmembrane region" description="Helical" evidence="1">
    <location>
        <begin position="78"/>
        <end position="96"/>
    </location>
</feature>
<evidence type="ECO:0000313" key="3">
    <source>
        <dbReference type="Proteomes" id="UP000266673"/>
    </source>
</evidence>
<gene>
    <name evidence="2" type="ORF">C2G38_2196255</name>
</gene>
<reference evidence="2 3" key="1">
    <citation type="submission" date="2018-06" db="EMBL/GenBank/DDBJ databases">
        <title>Comparative genomics reveals the genomic features of Rhizophagus irregularis, R. cerebriforme, R. diaphanum and Gigaspora rosea, and their symbiotic lifestyle signature.</title>
        <authorList>
            <person name="Morin E."/>
            <person name="San Clemente H."/>
            <person name="Chen E.C.H."/>
            <person name="De La Providencia I."/>
            <person name="Hainaut M."/>
            <person name="Kuo A."/>
            <person name="Kohler A."/>
            <person name="Murat C."/>
            <person name="Tang N."/>
            <person name="Roy S."/>
            <person name="Loubradou J."/>
            <person name="Henrissat B."/>
            <person name="Grigoriev I.V."/>
            <person name="Corradi N."/>
            <person name="Roux C."/>
            <person name="Martin F.M."/>
        </authorList>
    </citation>
    <scope>NUCLEOTIDE SEQUENCE [LARGE SCALE GENOMIC DNA]</scope>
    <source>
        <strain evidence="2 3">DAOM 194757</strain>
    </source>
</reference>
<feature type="transmembrane region" description="Helical" evidence="1">
    <location>
        <begin position="52"/>
        <end position="73"/>
    </location>
</feature>
<sequence length="174" mass="20331">MFPLPKFVSYPKKYNAWKELLKPASSCFTKFTNPSFYKTWNNLDTSISTVTIAIYWLHYGSVSVWTIAFTTLLLEIKFILFFLCIPFFGVYLAMIISTIDNIISFLIMFECITLAFAHLLYFLLNQHIQQTKVPRDILNVLNDKIDDFDEIHKTKEMKEAKGASLNQKSQKIEF</sequence>
<accession>A0A397UV84</accession>
<name>A0A397UV84_9GLOM</name>
<comment type="caution">
    <text evidence="2">The sequence shown here is derived from an EMBL/GenBank/DDBJ whole genome shotgun (WGS) entry which is preliminary data.</text>
</comment>
<organism evidence="2 3">
    <name type="scientific">Gigaspora rosea</name>
    <dbReference type="NCBI Taxonomy" id="44941"/>
    <lineage>
        <taxon>Eukaryota</taxon>
        <taxon>Fungi</taxon>
        <taxon>Fungi incertae sedis</taxon>
        <taxon>Mucoromycota</taxon>
        <taxon>Glomeromycotina</taxon>
        <taxon>Glomeromycetes</taxon>
        <taxon>Diversisporales</taxon>
        <taxon>Gigasporaceae</taxon>
        <taxon>Gigaspora</taxon>
    </lineage>
</organism>
<proteinExistence type="predicted"/>
<dbReference type="STRING" id="44941.A0A397UV84"/>
<feature type="transmembrane region" description="Helical" evidence="1">
    <location>
        <begin position="102"/>
        <end position="124"/>
    </location>
</feature>
<dbReference type="Proteomes" id="UP000266673">
    <property type="component" value="Unassembled WGS sequence"/>
</dbReference>
<keyword evidence="3" id="KW-1185">Reference proteome</keyword>
<protein>
    <submittedName>
        <fullName evidence="2">Uncharacterized protein</fullName>
    </submittedName>
</protein>
<dbReference type="AlphaFoldDB" id="A0A397UV84"/>
<dbReference type="OrthoDB" id="2352140at2759"/>
<dbReference type="EMBL" id="QKWP01000869">
    <property type="protein sequence ID" value="RIB14045.1"/>
    <property type="molecule type" value="Genomic_DNA"/>
</dbReference>
<evidence type="ECO:0000313" key="2">
    <source>
        <dbReference type="EMBL" id="RIB14045.1"/>
    </source>
</evidence>